<dbReference type="InterPro" id="IPR015424">
    <property type="entry name" value="PyrdxlP-dep_Trfase"/>
</dbReference>
<keyword evidence="5" id="KW-0663">Pyridoxal phosphate</keyword>
<dbReference type="InterPro" id="IPR015422">
    <property type="entry name" value="PyrdxlP-dep_Trfase_small"/>
</dbReference>
<evidence type="ECO:0000256" key="3">
    <source>
        <dbReference type="ARBA" id="ARBA00022576"/>
    </source>
</evidence>
<evidence type="ECO:0000313" key="8">
    <source>
        <dbReference type="Proteomes" id="UP000236546"/>
    </source>
</evidence>
<dbReference type="InterPro" id="IPR004839">
    <property type="entry name" value="Aminotransferase_I/II_large"/>
</dbReference>
<evidence type="ECO:0000256" key="4">
    <source>
        <dbReference type="ARBA" id="ARBA00022679"/>
    </source>
</evidence>
<dbReference type="PANTHER" id="PTHR43807">
    <property type="entry name" value="FI04487P"/>
    <property type="match status" value="1"/>
</dbReference>
<protein>
    <recommendedName>
        <fullName evidence="6">Aminotransferase class I/classII large domain-containing protein</fullName>
    </recommendedName>
</protein>
<dbReference type="Gene3D" id="3.90.1150.10">
    <property type="entry name" value="Aspartate Aminotransferase, domain 1"/>
    <property type="match status" value="1"/>
</dbReference>
<comment type="caution">
    <text evidence="7">The sequence shown here is derived from an EMBL/GenBank/DDBJ whole genome shotgun (WGS) entry which is preliminary data.</text>
</comment>
<evidence type="ECO:0000256" key="2">
    <source>
        <dbReference type="ARBA" id="ARBA00007441"/>
    </source>
</evidence>
<feature type="domain" description="Aminotransferase class I/classII large" evidence="6">
    <location>
        <begin position="40"/>
        <end position="418"/>
    </location>
</feature>
<sequence>MAQLKNGTKSPIQPAPRVAGSTMDVWSIINAAAATTPNQPVVNMGQGFFGYNPPQFLIDAAKSAVERLDCNQYAPPKGRPRLREAISNAYSPFWGRKLCPETEITITTGANEGFLSCCMAFLQEGDEVLLLEPFFDQYISNIEMAGAKVVSVPLQPPKSGMTKTHSAGDWSLDIAAFRDAITPRTRMLVLNTPHNPLGKIFTPKELKLIADICVQNNILIISDEVYDRLFYVPFTRIATLSPEVEKITLTLSSAGKNFYATGWRVGWVMGPAELVQYVTKAHARICYCSPSPLQEAFAIGFEQAEENGFWNECVSDMKGKMDLFNDIWRELDMPYSEPEGGYFVVVNMSKVTLPENYPFPPHVQERPRDFKLAWFLIQELGVAAIPPSEFYSPANQHIGAQWMRFAVCKPDSVLEAAKERLRGLKAYIN</sequence>
<reference evidence="7 8" key="1">
    <citation type="submission" date="2017-02" db="EMBL/GenBank/DDBJ databases">
        <title>Genomes of Trichoderma spp. with biocontrol activity.</title>
        <authorList>
            <person name="Gardiner D."/>
            <person name="Kazan K."/>
            <person name="Vos C."/>
            <person name="Harvey P."/>
        </authorList>
    </citation>
    <scope>NUCLEOTIDE SEQUENCE [LARGE SCALE GENOMIC DNA]</scope>
    <source>
        <strain evidence="7 8">A5MH</strain>
    </source>
</reference>
<organism evidence="7 8">
    <name type="scientific">Trichoderma gamsii</name>
    <dbReference type="NCBI Taxonomy" id="398673"/>
    <lineage>
        <taxon>Eukaryota</taxon>
        <taxon>Fungi</taxon>
        <taxon>Dikarya</taxon>
        <taxon>Ascomycota</taxon>
        <taxon>Pezizomycotina</taxon>
        <taxon>Sordariomycetes</taxon>
        <taxon>Hypocreomycetidae</taxon>
        <taxon>Hypocreales</taxon>
        <taxon>Hypocreaceae</taxon>
        <taxon>Trichoderma</taxon>
    </lineage>
</organism>
<dbReference type="Gene3D" id="3.40.640.10">
    <property type="entry name" value="Type I PLP-dependent aspartate aminotransferase-like (Major domain)"/>
    <property type="match status" value="1"/>
</dbReference>
<accession>A0A2K0TJC7</accession>
<dbReference type="EMBL" id="MTYH01000024">
    <property type="protein sequence ID" value="PNP45624.1"/>
    <property type="molecule type" value="Genomic_DNA"/>
</dbReference>
<dbReference type="CDD" id="cd00609">
    <property type="entry name" value="AAT_like"/>
    <property type="match status" value="1"/>
</dbReference>
<dbReference type="SUPFAM" id="SSF53383">
    <property type="entry name" value="PLP-dependent transferases"/>
    <property type="match status" value="1"/>
</dbReference>
<dbReference type="Proteomes" id="UP000236546">
    <property type="component" value="Unassembled WGS sequence"/>
</dbReference>
<dbReference type="Pfam" id="PF00155">
    <property type="entry name" value="Aminotran_1_2"/>
    <property type="match status" value="1"/>
</dbReference>
<evidence type="ECO:0000313" key="7">
    <source>
        <dbReference type="EMBL" id="PNP45624.1"/>
    </source>
</evidence>
<dbReference type="InterPro" id="IPR051326">
    <property type="entry name" value="Kynurenine-oxoglutarate_AT"/>
</dbReference>
<dbReference type="GO" id="GO:0030170">
    <property type="term" value="F:pyridoxal phosphate binding"/>
    <property type="evidence" value="ECO:0007669"/>
    <property type="project" value="InterPro"/>
</dbReference>
<evidence type="ECO:0000256" key="5">
    <source>
        <dbReference type="ARBA" id="ARBA00022898"/>
    </source>
</evidence>
<dbReference type="AlphaFoldDB" id="A0A2K0TJC7"/>
<evidence type="ECO:0000256" key="1">
    <source>
        <dbReference type="ARBA" id="ARBA00001933"/>
    </source>
</evidence>
<name>A0A2K0TJC7_9HYPO</name>
<gene>
    <name evidence="7" type="ORF">TGAMA5MH_02847</name>
</gene>
<keyword evidence="4" id="KW-0808">Transferase</keyword>
<comment type="cofactor">
    <cofactor evidence="1">
        <name>pyridoxal 5'-phosphate</name>
        <dbReference type="ChEBI" id="CHEBI:597326"/>
    </cofactor>
</comment>
<dbReference type="GO" id="GO:0005739">
    <property type="term" value="C:mitochondrion"/>
    <property type="evidence" value="ECO:0007669"/>
    <property type="project" value="TreeGrafter"/>
</dbReference>
<dbReference type="OrthoDB" id="2414662at2759"/>
<proteinExistence type="inferred from homology"/>
<dbReference type="PANTHER" id="PTHR43807:SF20">
    <property type="entry name" value="FI04487P"/>
    <property type="match status" value="1"/>
</dbReference>
<comment type="similarity">
    <text evidence="2">Belongs to the class-I pyridoxal-phosphate-dependent aminotransferase family.</text>
</comment>
<dbReference type="InterPro" id="IPR015421">
    <property type="entry name" value="PyrdxlP-dep_Trfase_major"/>
</dbReference>
<evidence type="ECO:0000259" key="6">
    <source>
        <dbReference type="Pfam" id="PF00155"/>
    </source>
</evidence>
<dbReference type="FunFam" id="3.40.640.10:FF:000024">
    <property type="entry name" value="Kynurenine--oxoglutarate transaminase 3"/>
    <property type="match status" value="1"/>
</dbReference>
<keyword evidence="3" id="KW-0032">Aminotransferase</keyword>
<dbReference type="GO" id="GO:0016212">
    <property type="term" value="F:kynurenine-oxoglutarate transaminase activity"/>
    <property type="evidence" value="ECO:0007669"/>
    <property type="project" value="TreeGrafter"/>
</dbReference>